<evidence type="ECO:0000256" key="2">
    <source>
        <dbReference type="ARBA" id="ARBA00004613"/>
    </source>
</evidence>
<keyword evidence="7" id="KW-0677">Repeat</keyword>
<feature type="disulfide bond" evidence="11">
    <location>
        <begin position="67"/>
        <end position="76"/>
    </location>
</feature>
<dbReference type="InterPro" id="IPR000742">
    <property type="entry name" value="EGF"/>
</dbReference>
<evidence type="ECO:0000256" key="1">
    <source>
        <dbReference type="ARBA" id="ARBA00004496"/>
    </source>
</evidence>
<feature type="domain" description="EGF-like" evidence="12">
    <location>
        <begin position="42"/>
        <end position="77"/>
    </location>
</feature>
<dbReference type="GO" id="GO:0005886">
    <property type="term" value="C:plasma membrane"/>
    <property type="evidence" value="ECO:0007669"/>
    <property type="project" value="UniProtKB-ARBA"/>
</dbReference>
<dbReference type="AlphaFoldDB" id="A0AAD9P1X7"/>
<evidence type="ECO:0000313" key="14">
    <source>
        <dbReference type="Proteomes" id="UP001209878"/>
    </source>
</evidence>
<sequence>MFLSDVVPCSSVTCLNGGVCSDTSSGFSCSCKPGYTGTTCETEKCRVTSCQNGGTCSDGATGILCSCPQGFTGTACETEVILCTPAICLNGGTCGDTSTGFSCSCMPGYTGIRCETKMTVCDEKPCKNGGRCVVKSATEYVCVCPTCGCLSSPPLTPTCDIGELFCHKLSHLTNNFY</sequence>
<dbReference type="InterPro" id="IPR000152">
    <property type="entry name" value="EGF-type_Asp/Asn_hydroxyl_site"/>
</dbReference>
<keyword evidence="5 11" id="KW-0245">EGF-like domain</keyword>
<name>A0AAD9P1X7_RIDPI</name>
<organism evidence="13 14">
    <name type="scientific">Ridgeia piscesae</name>
    <name type="common">Tubeworm</name>
    <dbReference type="NCBI Taxonomy" id="27915"/>
    <lineage>
        <taxon>Eukaryota</taxon>
        <taxon>Metazoa</taxon>
        <taxon>Spiralia</taxon>
        <taxon>Lophotrochozoa</taxon>
        <taxon>Annelida</taxon>
        <taxon>Polychaeta</taxon>
        <taxon>Sedentaria</taxon>
        <taxon>Canalipalpata</taxon>
        <taxon>Sabellida</taxon>
        <taxon>Siboglinidae</taxon>
        <taxon>Ridgeia</taxon>
    </lineage>
</organism>
<dbReference type="FunFam" id="2.10.25.10:FF:000230">
    <property type="entry name" value="Delta-like protein"/>
    <property type="match status" value="1"/>
</dbReference>
<dbReference type="PANTHER" id="PTHR24049:SF22">
    <property type="entry name" value="DROSOPHILA CRUMBS HOMOLOG"/>
    <property type="match status" value="1"/>
</dbReference>
<dbReference type="CDD" id="cd00054">
    <property type="entry name" value="EGF_CA"/>
    <property type="match status" value="3"/>
</dbReference>
<comment type="subcellular location">
    <subcellularLocation>
        <location evidence="1">Cytoplasm</location>
    </subcellularLocation>
    <subcellularLocation>
        <location evidence="2">Secreted</location>
    </subcellularLocation>
</comment>
<dbReference type="GO" id="GO:0045197">
    <property type="term" value="P:establishment or maintenance of epithelial cell apical/basal polarity"/>
    <property type="evidence" value="ECO:0007669"/>
    <property type="project" value="TreeGrafter"/>
</dbReference>
<evidence type="ECO:0000256" key="3">
    <source>
        <dbReference type="ARBA" id="ARBA00022490"/>
    </source>
</evidence>
<comment type="caution">
    <text evidence="11">Lacks conserved residue(s) required for the propagation of feature annotation.</text>
</comment>
<keyword evidence="10" id="KW-0325">Glycoprotein</keyword>
<evidence type="ECO:0000256" key="9">
    <source>
        <dbReference type="ARBA" id="ARBA00023157"/>
    </source>
</evidence>
<evidence type="ECO:0000256" key="7">
    <source>
        <dbReference type="ARBA" id="ARBA00022737"/>
    </source>
</evidence>
<keyword evidence="8" id="KW-0106">Calcium</keyword>
<dbReference type="GO" id="GO:0048666">
    <property type="term" value="P:neuron development"/>
    <property type="evidence" value="ECO:0007669"/>
    <property type="project" value="UniProtKB-ARBA"/>
</dbReference>
<dbReference type="InterPro" id="IPR001881">
    <property type="entry name" value="EGF-like_Ca-bd_dom"/>
</dbReference>
<evidence type="ECO:0000256" key="10">
    <source>
        <dbReference type="ARBA" id="ARBA00023180"/>
    </source>
</evidence>
<evidence type="ECO:0000256" key="11">
    <source>
        <dbReference type="PROSITE-ProRule" id="PRU00076"/>
    </source>
</evidence>
<dbReference type="PRINTS" id="PR00010">
    <property type="entry name" value="EGFBLOOD"/>
</dbReference>
<dbReference type="Proteomes" id="UP001209878">
    <property type="component" value="Unassembled WGS sequence"/>
</dbReference>
<dbReference type="PANTHER" id="PTHR24049">
    <property type="entry name" value="CRUMBS FAMILY MEMBER"/>
    <property type="match status" value="1"/>
</dbReference>
<dbReference type="Gene3D" id="2.10.25.10">
    <property type="entry name" value="Laminin"/>
    <property type="match status" value="4"/>
</dbReference>
<protein>
    <recommendedName>
        <fullName evidence="12">EGF-like domain-containing protein</fullName>
    </recommendedName>
</protein>
<dbReference type="EMBL" id="JAODUO010000194">
    <property type="protein sequence ID" value="KAK2186625.1"/>
    <property type="molecule type" value="Genomic_DNA"/>
</dbReference>
<dbReference type="GO" id="GO:0000902">
    <property type="term" value="P:cell morphogenesis"/>
    <property type="evidence" value="ECO:0007669"/>
    <property type="project" value="UniProtKB-ARBA"/>
</dbReference>
<evidence type="ECO:0000256" key="8">
    <source>
        <dbReference type="ARBA" id="ARBA00022837"/>
    </source>
</evidence>
<dbReference type="PROSITE" id="PS50026">
    <property type="entry name" value="EGF_3"/>
    <property type="match status" value="3"/>
</dbReference>
<dbReference type="Pfam" id="PF00008">
    <property type="entry name" value="EGF"/>
    <property type="match status" value="3"/>
</dbReference>
<comment type="caution">
    <text evidence="13">The sequence shown here is derived from an EMBL/GenBank/DDBJ whole genome shotgun (WGS) entry which is preliminary data.</text>
</comment>
<dbReference type="SMART" id="SM00179">
    <property type="entry name" value="EGF_CA"/>
    <property type="match status" value="3"/>
</dbReference>
<dbReference type="Pfam" id="PF12661">
    <property type="entry name" value="hEGF"/>
    <property type="match status" value="1"/>
</dbReference>
<reference evidence="13" key="1">
    <citation type="journal article" date="2023" name="Mol. Biol. Evol.">
        <title>Third-Generation Sequencing Reveals the Adaptive Role of the Epigenome in Three Deep-Sea Polychaetes.</title>
        <authorList>
            <person name="Perez M."/>
            <person name="Aroh O."/>
            <person name="Sun Y."/>
            <person name="Lan Y."/>
            <person name="Juniper S.K."/>
            <person name="Young C.R."/>
            <person name="Angers B."/>
            <person name="Qian P.Y."/>
        </authorList>
    </citation>
    <scope>NUCLEOTIDE SEQUENCE</scope>
    <source>
        <strain evidence="13">R07B-5</strain>
    </source>
</reference>
<proteinExistence type="predicted"/>
<evidence type="ECO:0000259" key="12">
    <source>
        <dbReference type="PROSITE" id="PS50026"/>
    </source>
</evidence>
<evidence type="ECO:0000313" key="13">
    <source>
        <dbReference type="EMBL" id="KAK2186625.1"/>
    </source>
</evidence>
<dbReference type="SMART" id="SM00181">
    <property type="entry name" value="EGF"/>
    <property type="match status" value="4"/>
</dbReference>
<dbReference type="FunFam" id="2.10.25.10:FF:000434">
    <property type="entry name" value="Predicted protein"/>
    <property type="match status" value="1"/>
</dbReference>
<feature type="domain" description="EGF-like" evidence="12">
    <location>
        <begin position="79"/>
        <end position="115"/>
    </location>
</feature>
<gene>
    <name evidence="13" type="ORF">NP493_194g03002</name>
</gene>
<feature type="disulfide bond" evidence="11">
    <location>
        <begin position="31"/>
        <end position="40"/>
    </location>
</feature>
<dbReference type="GO" id="GO:0042063">
    <property type="term" value="P:gliogenesis"/>
    <property type="evidence" value="ECO:0007669"/>
    <property type="project" value="UniProtKB-ARBA"/>
</dbReference>
<dbReference type="PROSITE" id="PS01186">
    <property type="entry name" value="EGF_2"/>
    <property type="match status" value="3"/>
</dbReference>
<dbReference type="InterPro" id="IPR051022">
    <property type="entry name" value="Notch_Cell-Fate_Det"/>
</dbReference>
<keyword evidence="14" id="KW-1185">Reference proteome</keyword>
<dbReference type="InterPro" id="IPR013032">
    <property type="entry name" value="EGF-like_CS"/>
</dbReference>
<evidence type="ECO:0000256" key="4">
    <source>
        <dbReference type="ARBA" id="ARBA00022525"/>
    </source>
</evidence>
<dbReference type="FunFam" id="2.10.25.10:FF:000425">
    <property type="entry name" value="Eyes shut homolog"/>
    <property type="match status" value="1"/>
</dbReference>
<feature type="disulfide bond" evidence="11">
    <location>
        <begin position="105"/>
        <end position="114"/>
    </location>
</feature>
<dbReference type="PROSITE" id="PS00010">
    <property type="entry name" value="ASX_HYDROXYL"/>
    <property type="match status" value="2"/>
</dbReference>
<dbReference type="PROSITE" id="PS00022">
    <property type="entry name" value="EGF_1"/>
    <property type="match status" value="3"/>
</dbReference>
<dbReference type="GO" id="GO:0007157">
    <property type="term" value="P:heterophilic cell-cell adhesion via plasma membrane cell adhesion molecules"/>
    <property type="evidence" value="ECO:0007669"/>
    <property type="project" value="TreeGrafter"/>
</dbReference>
<dbReference type="SUPFAM" id="SSF57196">
    <property type="entry name" value="EGF/Laminin"/>
    <property type="match status" value="3"/>
</dbReference>
<keyword evidence="3" id="KW-0963">Cytoplasm</keyword>
<evidence type="ECO:0000256" key="5">
    <source>
        <dbReference type="ARBA" id="ARBA00022536"/>
    </source>
</evidence>
<evidence type="ECO:0000256" key="6">
    <source>
        <dbReference type="ARBA" id="ARBA00022729"/>
    </source>
</evidence>
<dbReference type="GO" id="GO:0005737">
    <property type="term" value="C:cytoplasm"/>
    <property type="evidence" value="ECO:0007669"/>
    <property type="project" value="UniProtKB-SubCell"/>
</dbReference>
<keyword evidence="6" id="KW-0732">Signal</keyword>
<dbReference type="GO" id="GO:0005509">
    <property type="term" value="F:calcium ion binding"/>
    <property type="evidence" value="ECO:0007669"/>
    <property type="project" value="InterPro"/>
</dbReference>
<dbReference type="GO" id="GO:0032991">
    <property type="term" value="C:protein-containing complex"/>
    <property type="evidence" value="ECO:0007669"/>
    <property type="project" value="TreeGrafter"/>
</dbReference>
<keyword evidence="4" id="KW-0964">Secreted</keyword>
<accession>A0AAD9P1X7</accession>
<keyword evidence="9 11" id="KW-1015">Disulfide bond</keyword>
<feature type="domain" description="EGF-like" evidence="12">
    <location>
        <begin position="5"/>
        <end position="41"/>
    </location>
</feature>
<dbReference type="GO" id="GO:0005576">
    <property type="term" value="C:extracellular region"/>
    <property type="evidence" value="ECO:0007669"/>
    <property type="project" value="UniProtKB-SubCell"/>
</dbReference>